<protein>
    <submittedName>
        <fullName evidence="2">Uncharacterized protein</fullName>
    </submittedName>
</protein>
<gene>
    <name evidence="2" type="ORF">SOCE26_082600</name>
</gene>
<feature type="region of interest" description="Disordered" evidence="1">
    <location>
        <begin position="93"/>
        <end position="311"/>
    </location>
</feature>
<evidence type="ECO:0000313" key="3">
    <source>
        <dbReference type="Proteomes" id="UP000238348"/>
    </source>
</evidence>
<feature type="compositionally biased region" description="Gly residues" evidence="1">
    <location>
        <begin position="256"/>
        <end position="275"/>
    </location>
</feature>
<accession>A0A2L0F5I3</accession>
<dbReference type="EMBL" id="CP012673">
    <property type="protein sequence ID" value="AUX46751.1"/>
    <property type="molecule type" value="Genomic_DNA"/>
</dbReference>
<evidence type="ECO:0000313" key="2">
    <source>
        <dbReference type="EMBL" id="AUX46751.1"/>
    </source>
</evidence>
<feature type="compositionally biased region" description="Basic and acidic residues" evidence="1">
    <location>
        <begin position="226"/>
        <end position="235"/>
    </location>
</feature>
<organism evidence="2 3">
    <name type="scientific">Sorangium cellulosum</name>
    <name type="common">Polyangium cellulosum</name>
    <dbReference type="NCBI Taxonomy" id="56"/>
    <lineage>
        <taxon>Bacteria</taxon>
        <taxon>Pseudomonadati</taxon>
        <taxon>Myxococcota</taxon>
        <taxon>Polyangia</taxon>
        <taxon>Polyangiales</taxon>
        <taxon>Polyangiaceae</taxon>
        <taxon>Sorangium</taxon>
    </lineage>
</organism>
<dbReference type="AlphaFoldDB" id="A0A2L0F5I3"/>
<feature type="compositionally biased region" description="Basic and acidic residues" evidence="1">
    <location>
        <begin position="134"/>
        <end position="161"/>
    </location>
</feature>
<evidence type="ECO:0000256" key="1">
    <source>
        <dbReference type="SAM" id="MobiDB-lite"/>
    </source>
</evidence>
<dbReference type="Proteomes" id="UP000238348">
    <property type="component" value="Chromosome"/>
</dbReference>
<proteinExistence type="predicted"/>
<sequence length="311" mass="32958">MLKHLMIEEMVALVSPWVENTQRKRLFLSIPEIAGLHPKAVAAHEAVLAVRPSKAGPSGKMNALNDELARVDERHDHLAKAVCWGIDAHRRALPRRGPAGQGARRDLRPGAAEAVSGRAQHHQGVADRGGGQHGADRPAPRRGAVDRRVPEGDPGARENDAAPHGAAVDQGGQGARGDRAPARRARRQGEGGAGDPGDDRRRARPVVPGRLRGALQPGALRRPRRGGRDDPRARAEGLAAGRKAVWRGLDRRGAERGGAGGAGGASGGRGRGGRGNGRRGRRSRGLSRPQPAPRELSRRRACSRTCCPPRA</sequence>
<reference evidence="2 3" key="1">
    <citation type="submission" date="2015-09" db="EMBL/GenBank/DDBJ databases">
        <title>Sorangium comparison.</title>
        <authorList>
            <person name="Zaburannyi N."/>
            <person name="Bunk B."/>
            <person name="Overmann J."/>
            <person name="Mueller R."/>
        </authorList>
    </citation>
    <scope>NUCLEOTIDE SEQUENCE [LARGE SCALE GENOMIC DNA]</scope>
    <source>
        <strain evidence="2 3">So ce26</strain>
    </source>
</reference>
<feature type="compositionally biased region" description="Basic residues" evidence="1">
    <location>
        <begin position="276"/>
        <end position="285"/>
    </location>
</feature>
<name>A0A2L0F5I3_SORCE</name>